<dbReference type="Proteomes" id="UP000799291">
    <property type="component" value="Unassembled WGS sequence"/>
</dbReference>
<protein>
    <submittedName>
        <fullName evidence="6">RTA1 like protein</fullName>
    </submittedName>
</protein>
<dbReference type="OrthoDB" id="3358017at2759"/>
<proteinExistence type="predicted"/>
<dbReference type="EMBL" id="MU005651">
    <property type="protein sequence ID" value="KAF2675723.1"/>
    <property type="molecule type" value="Genomic_DNA"/>
</dbReference>
<evidence type="ECO:0000313" key="6">
    <source>
        <dbReference type="EMBL" id="KAF2675723.1"/>
    </source>
</evidence>
<evidence type="ECO:0000256" key="1">
    <source>
        <dbReference type="ARBA" id="ARBA00004141"/>
    </source>
</evidence>
<feature type="transmembrane region" description="Helical" evidence="5">
    <location>
        <begin position="16"/>
        <end position="36"/>
    </location>
</feature>
<keyword evidence="3 5" id="KW-1133">Transmembrane helix</keyword>
<evidence type="ECO:0000256" key="2">
    <source>
        <dbReference type="ARBA" id="ARBA00022692"/>
    </source>
</evidence>
<feature type="transmembrane region" description="Helical" evidence="5">
    <location>
        <begin position="236"/>
        <end position="254"/>
    </location>
</feature>
<dbReference type="Pfam" id="PF04479">
    <property type="entry name" value="RTA1"/>
    <property type="match status" value="1"/>
</dbReference>
<feature type="transmembrane region" description="Helical" evidence="5">
    <location>
        <begin position="121"/>
        <end position="143"/>
    </location>
</feature>
<name>A0A6G1ICL1_9PLEO</name>
<dbReference type="PANTHER" id="PTHR31465">
    <property type="entry name" value="PROTEIN RTA1-RELATED"/>
    <property type="match status" value="1"/>
</dbReference>
<feature type="transmembrane region" description="Helical" evidence="5">
    <location>
        <begin position="199"/>
        <end position="216"/>
    </location>
</feature>
<gene>
    <name evidence="6" type="ORF">K458DRAFT_352941</name>
</gene>
<organism evidence="6 7">
    <name type="scientific">Lentithecium fluviatile CBS 122367</name>
    <dbReference type="NCBI Taxonomy" id="1168545"/>
    <lineage>
        <taxon>Eukaryota</taxon>
        <taxon>Fungi</taxon>
        <taxon>Dikarya</taxon>
        <taxon>Ascomycota</taxon>
        <taxon>Pezizomycotina</taxon>
        <taxon>Dothideomycetes</taxon>
        <taxon>Pleosporomycetidae</taxon>
        <taxon>Pleosporales</taxon>
        <taxon>Massarineae</taxon>
        <taxon>Lentitheciaceae</taxon>
        <taxon>Lentithecium</taxon>
    </lineage>
</organism>
<evidence type="ECO:0000256" key="3">
    <source>
        <dbReference type="ARBA" id="ARBA00022989"/>
    </source>
</evidence>
<accession>A0A6G1ICL1</accession>
<comment type="subcellular location">
    <subcellularLocation>
        <location evidence="1">Membrane</location>
        <topology evidence="1">Multi-pass membrane protein</topology>
    </subcellularLocation>
</comment>
<reference evidence="6" key="1">
    <citation type="journal article" date="2020" name="Stud. Mycol.">
        <title>101 Dothideomycetes genomes: a test case for predicting lifestyles and emergence of pathogens.</title>
        <authorList>
            <person name="Haridas S."/>
            <person name="Albert R."/>
            <person name="Binder M."/>
            <person name="Bloem J."/>
            <person name="Labutti K."/>
            <person name="Salamov A."/>
            <person name="Andreopoulos B."/>
            <person name="Baker S."/>
            <person name="Barry K."/>
            <person name="Bills G."/>
            <person name="Bluhm B."/>
            <person name="Cannon C."/>
            <person name="Castanera R."/>
            <person name="Culley D."/>
            <person name="Daum C."/>
            <person name="Ezra D."/>
            <person name="Gonzalez J."/>
            <person name="Henrissat B."/>
            <person name="Kuo A."/>
            <person name="Liang C."/>
            <person name="Lipzen A."/>
            <person name="Lutzoni F."/>
            <person name="Magnuson J."/>
            <person name="Mondo S."/>
            <person name="Nolan M."/>
            <person name="Ohm R."/>
            <person name="Pangilinan J."/>
            <person name="Park H.-J."/>
            <person name="Ramirez L."/>
            <person name="Alfaro M."/>
            <person name="Sun H."/>
            <person name="Tritt A."/>
            <person name="Yoshinaga Y."/>
            <person name="Zwiers L.-H."/>
            <person name="Turgeon B."/>
            <person name="Goodwin S."/>
            <person name="Spatafora J."/>
            <person name="Crous P."/>
            <person name="Grigoriev I."/>
        </authorList>
    </citation>
    <scope>NUCLEOTIDE SEQUENCE</scope>
    <source>
        <strain evidence="6">CBS 122367</strain>
    </source>
</reference>
<keyword evidence="7" id="KW-1185">Reference proteome</keyword>
<feature type="transmembrane region" description="Helical" evidence="5">
    <location>
        <begin position="155"/>
        <end position="178"/>
    </location>
</feature>
<feature type="transmembrane region" description="Helical" evidence="5">
    <location>
        <begin position="80"/>
        <end position="101"/>
    </location>
</feature>
<evidence type="ECO:0000256" key="5">
    <source>
        <dbReference type="SAM" id="Phobius"/>
    </source>
</evidence>
<evidence type="ECO:0000256" key="4">
    <source>
        <dbReference type="ARBA" id="ARBA00023136"/>
    </source>
</evidence>
<keyword evidence="2 5" id="KW-0812">Transmembrane</keyword>
<sequence length="271" mass="30349">MAILEPIRGGYYLWKYIPSLAAAIIFILVFLVMTALISQRMFRTKTWFCVPFAIGGLFEFAGYCARVSAHSKTGKIIPYAVQNVFILLGPALFAVSIYMCLSRIIRGIRADHHSLIQPRKLTRTFVTGDVLSFVVQGGAAGLMVTGKNAKIGEGIVVAGLLVQTIMFGLFAVTAVVFNRRIRHSPTTESSSSSVPWQKSMRMLYIVSALIMARSLFRVVEYAMGNDGYPLMNEWTLYIFDSVPMFAVMVVYYLWYPFWIAPQKLEVAIPLV</sequence>
<evidence type="ECO:0000313" key="7">
    <source>
        <dbReference type="Proteomes" id="UP000799291"/>
    </source>
</evidence>
<dbReference type="InterPro" id="IPR007568">
    <property type="entry name" value="RTA1"/>
</dbReference>
<feature type="transmembrane region" description="Helical" evidence="5">
    <location>
        <begin position="48"/>
        <end position="68"/>
    </location>
</feature>
<dbReference type="PANTHER" id="PTHR31465:SF27">
    <property type="entry name" value="DOMAIN PROTEIN, PUTATIVE (AFU_ORTHOLOGUE AFUA_3G01030)-RELATED"/>
    <property type="match status" value="1"/>
</dbReference>
<dbReference type="GO" id="GO:0016020">
    <property type="term" value="C:membrane"/>
    <property type="evidence" value="ECO:0007669"/>
    <property type="project" value="UniProtKB-SubCell"/>
</dbReference>
<keyword evidence="4 5" id="KW-0472">Membrane</keyword>
<dbReference type="AlphaFoldDB" id="A0A6G1ICL1"/>